<dbReference type="InterPro" id="IPR022458">
    <property type="entry name" value="Conjugative_coupling_TraG/TraD"/>
</dbReference>
<sequence length="642" mass="71023">MQHLRGVGDTKDLFRPEFEFYIGSTYAAASAATLAMSNGVGLAPYALSALSLGLAAKYTSKAIPRIRQKQRLKNNYFWKKPLAELRAFNVENPERVFLGKGFEWGTEHAALYERINSMSSDLKELHLPLIFEKGALEDTQVLGGKPYIHGIGDEKEIDILASAFFGHTIILGLPGTGKTTLLNMLSTGTLNRQNFNIIVDPKPDADWRRRMKTECEIMGVPFYDFSTSNASKSVRIDVLKDYEKVTDIPSRIMDVTKSTAADDGDSFKEFAWKCINQVVQGMHYVHIPAQITTVSQYLRYDYMKLAEKCLTKFFINYFGSEQVFMNKRSNMNAEGVEAGSLGAMIAYYMDEQKVPSEKRHSSVNLMMDFVMHDRSHRSKMLASTDPLFDQLTASPLDRLLSPNLKDELSDSVDGKILNLEEMLSGGGCLYISLNSMGDSKLSGNIAKLILSAISSVASRRYSQDNGKGRRVSLFVDEAHAALNEKLIDLMAVGRGANFEVFLSTQTANDLEAKTDAATANRVLGLASNMFALRVADTKTKEYIASNFDEVNIQTISYAKGDRAGGSSSLIGDAATTFTENIGTEKVIAFPPGAQGNMPTLQCIARMQDGKKYKLRIPILLESQHREKIPIGKRILNKLAGVA</sequence>
<comment type="caution">
    <text evidence="2">The sequence shown here is derived from an EMBL/GenBank/DDBJ whole genome shotgun (WGS) entry which is preliminary data.</text>
</comment>
<dbReference type="InterPro" id="IPR051162">
    <property type="entry name" value="T4SS_component"/>
</dbReference>
<name>A0A9Q3U9J5_VIBPH</name>
<evidence type="ECO:0000259" key="1">
    <source>
        <dbReference type="Pfam" id="PF12696"/>
    </source>
</evidence>
<dbReference type="Pfam" id="PF12696">
    <property type="entry name" value="TraG-D_C"/>
    <property type="match status" value="1"/>
</dbReference>
<dbReference type="Gene3D" id="3.40.50.300">
    <property type="entry name" value="P-loop containing nucleotide triphosphate hydrolases"/>
    <property type="match status" value="1"/>
</dbReference>
<dbReference type="AlphaFoldDB" id="A0A9Q3U9J5"/>
<dbReference type="CDD" id="cd01127">
    <property type="entry name" value="TrwB_TraG_TraD_VirD4"/>
    <property type="match status" value="1"/>
</dbReference>
<reference evidence="2" key="1">
    <citation type="submission" date="2020-09" db="EMBL/GenBank/DDBJ databases">
        <title>Genome sequence of Vibrio parahaemolyticus isolates.</title>
        <authorList>
            <person name="Hammerl J.A."/>
            <person name="Strauch E."/>
        </authorList>
    </citation>
    <scope>NUCLEOTIDE SEQUENCE</scope>
    <source>
        <strain evidence="2">17-VB00146</strain>
    </source>
</reference>
<dbReference type="EMBL" id="JACVHL010000002">
    <property type="protein sequence ID" value="MCC3803798.1"/>
    <property type="molecule type" value="Genomic_DNA"/>
</dbReference>
<protein>
    <submittedName>
        <fullName evidence="2">Conjugative transfer system coupling protein TraD</fullName>
    </submittedName>
</protein>
<accession>A0A9Q3U9J5</accession>
<dbReference type="SUPFAM" id="SSF52540">
    <property type="entry name" value="P-loop containing nucleoside triphosphate hydrolases"/>
    <property type="match status" value="1"/>
</dbReference>
<feature type="domain" description="TraD/TraG TraM recognition site" evidence="1">
    <location>
        <begin position="470"/>
        <end position="562"/>
    </location>
</feature>
<dbReference type="RefSeq" id="WP_228085473.1">
    <property type="nucleotide sequence ID" value="NZ_JACVHL010000002.1"/>
</dbReference>
<proteinExistence type="predicted"/>
<dbReference type="Proteomes" id="UP000726777">
    <property type="component" value="Unassembled WGS sequence"/>
</dbReference>
<organism evidence="2 3">
    <name type="scientific">Vibrio parahaemolyticus</name>
    <dbReference type="NCBI Taxonomy" id="670"/>
    <lineage>
        <taxon>Bacteria</taxon>
        <taxon>Pseudomonadati</taxon>
        <taxon>Pseudomonadota</taxon>
        <taxon>Gammaproteobacteria</taxon>
        <taxon>Vibrionales</taxon>
        <taxon>Vibrionaceae</taxon>
        <taxon>Vibrio</taxon>
    </lineage>
</organism>
<evidence type="ECO:0000313" key="3">
    <source>
        <dbReference type="Proteomes" id="UP000726777"/>
    </source>
</evidence>
<dbReference type="InterPro" id="IPR027417">
    <property type="entry name" value="P-loop_NTPase"/>
</dbReference>
<dbReference type="PANTHER" id="PTHR30121:SF6">
    <property type="entry name" value="SLR6007 PROTEIN"/>
    <property type="match status" value="1"/>
</dbReference>
<evidence type="ECO:0000313" key="2">
    <source>
        <dbReference type="EMBL" id="MCC3803798.1"/>
    </source>
</evidence>
<dbReference type="PANTHER" id="PTHR30121">
    <property type="entry name" value="UNCHARACTERIZED PROTEIN YJGR-RELATED"/>
    <property type="match status" value="1"/>
</dbReference>
<dbReference type="NCBIfam" id="TIGR03743">
    <property type="entry name" value="SXT_TraD"/>
    <property type="match status" value="1"/>
</dbReference>
<dbReference type="InterPro" id="IPR032689">
    <property type="entry name" value="TraG-D_C"/>
</dbReference>
<gene>
    <name evidence="2" type="primary">traD</name>
    <name evidence="2" type="ORF">IB292_01990</name>
</gene>